<reference evidence="1" key="1">
    <citation type="journal article" date="2020" name="Nature">
        <title>Giant virus diversity and host interactions through global metagenomics.</title>
        <authorList>
            <person name="Schulz F."/>
            <person name="Roux S."/>
            <person name="Paez-Espino D."/>
            <person name="Jungbluth S."/>
            <person name="Walsh D.A."/>
            <person name="Denef V.J."/>
            <person name="McMahon K.D."/>
            <person name="Konstantinidis K.T."/>
            <person name="Eloe-Fadrosh E.A."/>
            <person name="Kyrpides N.C."/>
            <person name="Woyke T."/>
        </authorList>
    </citation>
    <scope>NUCLEOTIDE SEQUENCE</scope>
    <source>
        <strain evidence="1">GVMAG-M-3300023174-102</strain>
    </source>
</reference>
<name>A0A6C0D221_9ZZZZ</name>
<evidence type="ECO:0000313" key="1">
    <source>
        <dbReference type="EMBL" id="QHT09755.1"/>
    </source>
</evidence>
<protein>
    <submittedName>
        <fullName evidence="1">Uncharacterized protein</fullName>
    </submittedName>
</protein>
<proteinExistence type="predicted"/>
<dbReference type="AlphaFoldDB" id="A0A6C0D221"/>
<sequence>MTNDEIKKIVLSLADKKDKNKWADLVNDVGIIYDIELQLEDILGNLDYILSNPVDKEIFRKHMDEPHSLNRQLFLITVIKKLKK</sequence>
<organism evidence="1">
    <name type="scientific">viral metagenome</name>
    <dbReference type="NCBI Taxonomy" id="1070528"/>
    <lineage>
        <taxon>unclassified sequences</taxon>
        <taxon>metagenomes</taxon>
        <taxon>organismal metagenomes</taxon>
    </lineage>
</organism>
<dbReference type="EMBL" id="MN739515">
    <property type="protein sequence ID" value="QHT09755.1"/>
    <property type="molecule type" value="Genomic_DNA"/>
</dbReference>
<accession>A0A6C0D221</accession>